<name>A0A3P7TEU6_HELPZ</name>
<sequence>MTGLRHEKMNTQPSGTCRDDRLTGLIYDPDFDCYYNPMDDQYYKVQPSESGEHLDDQVCFL</sequence>
<evidence type="ECO:0000313" key="1">
    <source>
        <dbReference type="EMBL" id="VDO18479.1"/>
    </source>
</evidence>
<protein>
    <submittedName>
        <fullName evidence="1">Uncharacterized protein</fullName>
    </submittedName>
</protein>
<gene>
    <name evidence="1" type="ORF">HPBE_LOCUS97</name>
</gene>
<proteinExistence type="predicted"/>
<dbReference type="OrthoDB" id="5826048at2759"/>
<reference evidence="1" key="1">
    <citation type="submission" date="2018-11" db="EMBL/GenBank/DDBJ databases">
        <authorList>
            <consortium name="Pathogen Informatics"/>
        </authorList>
    </citation>
    <scope>NUCLEOTIDE SEQUENCE [LARGE SCALE GENOMIC DNA]</scope>
</reference>
<dbReference type="EMBL" id="UZAH01000060">
    <property type="protein sequence ID" value="VDO18479.1"/>
    <property type="molecule type" value="Genomic_DNA"/>
</dbReference>
<accession>A0A3P7TEU6</accession>
<organism evidence="1">
    <name type="scientific">Heligmosomoides polygyrus</name>
    <name type="common">Parasitic roundworm</name>
    <dbReference type="NCBI Taxonomy" id="6339"/>
    <lineage>
        <taxon>Eukaryota</taxon>
        <taxon>Metazoa</taxon>
        <taxon>Ecdysozoa</taxon>
        <taxon>Nematoda</taxon>
        <taxon>Chromadorea</taxon>
        <taxon>Rhabditida</taxon>
        <taxon>Rhabditina</taxon>
        <taxon>Rhabditomorpha</taxon>
        <taxon>Strongyloidea</taxon>
        <taxon>Heligmosomidae</taxon>
        <taxon>Heligmosomoides</taxon>
    </lineage>
</organism>
<dbReference type="AlphaFoldDB" id="A0A3P7TEU6"/>